<evidence type="ECO:0000256" key="1">
    <source>
        <dbReference type="SAM" id="MobiDB-lite"/>
    </source>
</evidence>
<proteinExistence type="predicted"/>
<dbReference type="CDD" id="cd21037">
    <property type="entry name" value="MLKL_NTD"/>
    <property type="match status" value="1"/>
</dbReference>
<feature type="region of interest" description="Disordered" evidence="1">
    <location>
        <begin position="1"/>
        <end position="21"/>
    </location>
</feature>
<protein>
    <submittedName>
        <fullName evidence="2">Uncharacterized protein</fullName>
    </submittedName>
</protein>
<organism evidence="2 3">
    <name type="scientific">Mycena albidolilacea</name>
    <dbReference type="NCBI Taxonomy" id="1033008"/>
    <lineage>
        <taxon>Eukaryota</taxon>
        <taxon>Fungi</taxon>
        <taxon>Dikarya</taxon>
        <taxon>Basidiomycota</taxon>
        <taxon>Agaricomycotina</taxon>
        <taxon>Agaricomycetes</taxon>
        <taxon>Agaricomycetidae</taxon>
        <taxon>Agaricales</taxon>
        <taxon>Marasmiineae</taxon>
        <taxon>Mycenaceae</taxon>
        <taxon>Mycena</taxon>
    </lineage>
</organism>
<gene>
    <name evidence="2" type="ORF">DFH08DRAFT_42274</name>
</gene>
<dbReference type="Proteomes" id="UP001218218">
    <property type="component" value="Unassembled WGS sequence"/>
</dbReference>
<dbReference type="EMBL" id="JARIHO010000010">
    <property type="protein sequence ID" value="KAJ7354227.1"/>
    <property type="molecule type" value="Genomic_DNA"/>
</dbReference>
<feature type="compositionally biased region" description="Polar residues" evidence="1">
    <location>
        <begin position="1"/>
        <end position="12"/>
    </location>
</feature>
<reference evidence="2" key="1">
    <citation type="submission" date="2023-03" db="EMBL/GenBank/DDBJ databases">
        <title>Massive genome expansion in bonnet fungi (Mycena s.s.) driven by repeated elements and novel gene families across ecological guilds.</title>
        <authorList>
            <consortium name="Lawrence Berkeley National Laboratory"/>
            <person name="Harder C.B."/>
            <person name="Miyauchi S."/>
            <person name="Viragh M."/>
            <person name="Kuo A."/>
            <person name="Thoen E."/>
            <person name="Andreopoulos B."/>
            <person name="Lu D."/>
            <person name="Skrede I."/>
            <person name="Drula E."/>
            <person name="Henrissat B."/>
            <person name="Morin E."/>
            <person name="Kohler A."/>
            <person name="Barry K."/>
            <person name="LaButti K."/>
            <person name="Morin E."/>
            <person name="Salamov A."/>
            <person name="Lipzen A."/>
            <person name="Mereny Z."/>
            <person name="Hegedus B."/>
            <person name="Baldrian P."/>
            <person name="Stursova M."/>
            <person name="Weitz H."/>
            <person name="Taylor A."/>
            <person name="Grigoriev I.V."/>
            <person name="Nagy L.G."/>
            <person name="Martin F."/>
            <person name="Kauserud H."/>
        </authorList>
    </citation>
    <scope>NUCLEOTIDE SEQUENCE</scope>
    <source>
        <strain evidence="2">CBHHK002</strain>
    </source>
</reference>
<evidence type="ECO:0000313" key="3">
    <source>
        <dbReference type="Proteomes" id="UP001218218"/>
    </source>
</evidence>
<keyword evidence="3" id="KW-1185">Reference proteome</keyword>
<dbReference type="AlphaFoldDB" id="A0AAD7ABC8"/>
<evidence type="ECO:0000313" key="2">
    <source>
        <dbReference type="EMBL" id="KAJ7354227.1"/>
    </source>
</evidence>
<sequence>MSLALTSRCPTMPTSPGPQAPNVGFSHGSDGLVASPSKDWLTSMTFAVKKMASGTQFLAFPYMQTALGAVVILLETVERVIKNRDNLRDLCANIIEIVLVVRGEILAHGNTLGLRFVGLCEEFVGVVKTLQHGLERLQRSRQGLRGRLKEMVGATHIADEIGRYRTRVNDLRSNFMLLATLNTNLNVTDVLGRLAAISYGQAFRQIAMGDVNLLYETAIENKVRRIKIFKAQIVGETSSMTVAKYENDQEWQSDLALYSGTRHPGIWQLFGVSHCVGWQVLIFHNELMPLAVYRRWHRPSSDLVWACVEGMLFKQFKASQQLICLRFINHVLISGIGKIPFVAVNQFSGGYRYNLRSKRAHPVVPNSTRRGMGLLGG</sequence>
<dbReference type="InterPro" id="IPR059179">
    <property type="entry name" value="MLKL-like_MCAfunc"/>
</dbReference>
<name>A0AAD7ABC8_9AGAR</name>
<accession>A0AAD7ABC8</accession>
<comment type="caution">
    <text evidence="2">The sequence shown here is derived from an EMBL/GenBank/DDBJ whole genome shotgun (WGS) entry which is preliminary data.</text>
</comment>